<evidence type="ECO:0000256" key="1">
    <source>
        <dbReference type="SAM" id="MobiDB-lite"/>
    </source>
</evidence>
<comment type="caution">
    <text evidence="2">The sequence shown here is derived from an EMBL/GenBank/DDBJ whole genome shotgun (WGS) entry which is preliminary data.</text>
</comment>
<evidence type="ECO:0000313" key="2">
    <source>
        <dbReference type="EMBL" id="KAJ7964751.1"/>
    </source>
</evidence>
<keyword evidence="3" id="KW-1185">Reference proteome</keyword>
<dbReference type="EMBL" id="JARAOO010000006">
    <property type="protein sequence ID" value="KAJ7964751.1"/>
    <property type="molecule type" value="Genomic_DNA"/>
</dbReference>
<feature type="compositionally biased region" description="Basic and acidic residues" evidence="1">
    <location>
        <begin position="10"/>
        <end position="23"/>
    </location>
</feature>
<protein>
    <submittedName>
        <fullName evidence="2">Glycine-rich protein-like</fullName>
    </submittedName>
</protein>
<evidence type="ECO:0000313" key="3">
    <source>
        <dbReference type="Proteomes" id="UP001163823"/>
    </source>
</evidence>
<reference evidence="2" key="1">
    <citation type="journal article" date="2023" name="Science">
        <title>Elucidation of the pathway for biosynthesis of saponin adjuvants from the soapbark tree.</title>
        <authorList>
            <person name="Reed J."/>
            <person name="Orme A."/>
            <person name="El-Demerdash A."/>
            <person name="Owen C."/>
            <person name="Martin L.B.B."/>
            <person name="Misra R.C."/>
            <person name="Kikuchi S."/>
            <person name="Rejzek M."/>
            <person name="Martin A.C."/>
            <person name="Harkess A."/>
            <person name="Leebens-Mack J."/>
            <person name="Louveau T."/>
            <person name="Stephenson M.J."/>
            <person name="Osbourn A."/>
        </authorList>
    </citation>
    <scope>NUCLEOTIDE SEQUENCE</scope>
    <source>
        <strain evidence="2">S10</strain>
    </source>
</reference>
<dbReference type="KEGG" id="qsa:O6P43_014510"/>
<sequence length="105" mass="11166">MSRPSLIYFDDSKQGKDVKEAKQRGPGNGGPGYRSPGGDYGGYPGQGGYGGLGYGDPGGGYGGNPGHGGWCQYGCCHPYRYRPGCWRCCSHSHEADAVFEDDHLN</sequence>
<feature type="region of interest" description="Disordered" evidence="1">
    <location>
        <begin position="1"/>
        <end position="41"/>
    </location>
</feature>
<dbReference type="Proteomes" id="UP001163823">
    <property type="component" value="Chromosome 6"/>
</dbReference>
<organism evidence="2 3">
    <name type="scientific">Quillaja saponaria</name>
    <name type="common">Soap bark tree</name>
    <dbReference type="NCBI Taxonomy" id="32244"/>
    <lineage>
        <taxon>Eukaryota</taxon>
        <taxon>Viridiplantae</taxon>
        <taxon>Streptophyta</taxon>
        <taxon>Embryophyta</taxon>
        <taxon>Tracheophyta</taxon>
        <taxon>Spermatophyta</taxon>
        <taxon>Magnoliopsida</taxon>
        <taxon>eudicotyledons</taxon>
        <taxon>Gunneridae</taxon>
        <taxon>Pentapetalae</taxon>
        <taxon>rosids</taxon>
        <taxon>fabids</taxon>
        <taxon>Fabales</taxon>
        <taxon>Quillajaceae</taxon>
        <taxon>Quillaja</taxon>
    </lineage>
</organism>
<accession>A0AAD7PQS8</accession>
<name>A0AAD7PQS8_QUISA</name>
<gene>
    <name evidence="2" type="ORF">O6P43_014510</name>
</gene>
<proteinExistence type="predicted"/>
<dbReference type="AlphaFoldDB" id="A0AAD7PQS8"/>